<name>A0A9D4UQJ9_ADICA</name>
<organism evidence="1 2">
    <name type="scientific">Adiantum capillus-veneris</name>
    <name type="common">Maidenhair fern</name>
    <dbReference type="NCBI Taxonomy" id="13818"/>
    <lineage>
        <taxon>Eukaryota</taxon>
        <taxon>Viridiplantae</taxon>
        <taxon>Streptophyta</taxon>
        <taxon>Embryophyta</taxon>
        <taxon>Tracheophyta</taxon>
        <taxon>Polypodiopsida</taxon>
        <taxon>Polypodiidae</taxon>
        <taxon>Polypodiales</taxon>
        <taxon>Pteridineae</taxon>
        <taxon>Pteridaceae</taxon>
        <taxon>Vittarioideae</taxon>
        <taxon>Adiantum</taxon>
    </lineage>
</organism>
<gene>
    <name evidence="1" type="ORF">GOP47_0012376</name>
</gene>
<keyword evidence="2" id="KW-1185">Reference proteome</keyword>
<dbReference type="EMBL" id="JABFUD020000012">
    <property type="protein sequence ID" value="KAI5072270.1"/>
    <property type="molecule type" value="Genomic_DNA"/>
</dbReference>
<sequence length="118" mass="13278">MDPGNRLSSSRGYRKNLGRSSILRYSSKGVGLSTSASEFYDPHSPTDDHRSRRFCRSFRLEAVSVSTKPVETVVAIACHISNFLPFWIQQSFAEKAEPSRVGIFSWISSSRALKLKHL</sequence>
<evidence type="ECO:0000313" key="1">
    <source>
        <dbReference type="EMBL" id="KAI5072270.1"/>
    </source>
</evidence>
<comment type="caution">
    <text evidence="1">The sequence shown here is derived from an EMBL/GenBank/DDBJ whole genome shotgun (WGS) entry which is preliminary data.</text>
</comment>
<evidence type="ECO:0000313" key="2">
    <source>
        <dbReference type="Proteomes" id="UP000886520"/>
    </source>
</evidence>
<proteinExistence type="predicted"/>
<dbReference type="Proteomes" id="UP000886520">
    <property type="component" value="Chromosome 12"/>
</dbReference>
<dbReference type="AlphaFoldDB" id="A0A9D4UQJ9"/>
<reference evidence="1" key="1">
    <citation type="submission" date="2021-01" db="EMBL/GenBank/DDBJ databases">
        <title>Adiantum capillus-veneris genome.</title>
        <authorList>
            <person name="Fang Y."/>
            <person name="Liao Q."/>
        </authorList>
    </citation>
    <scope>NUCLEOTIDE SEQUENCE</scope>
    <source>
        <strain evidence="1">H3</strain>
        <tissue evidence="1">Leaf</tissue>
    </source>
</reference>
<protein>
    <submittedName>
        <fullName evidence="1">Uncharacterized protein</fullName>
    </submittedName>
</protein>
<accession>A0A9D4UQJ9</accession>